<feature type="compositionally biased region" description="Basic and acidic residues" evidence="8">
    <location>
        <begin position="169"/>
        <end position="178"/>
    </location>
</feature>
<accession>A0A814I2V0</accession>
<dbReference type="PROSITE" id="PS50157">
    <property type="entry name" value="ZINC_FINGER_C2H2_2"/>
    <property type="match status" value="3"/>
</dbReference>
<evidence type="ECO:0000256" key="1">
    <source>
        <dbReference type="ARBA" id="ARBA00004123"/>
    </source>
</evidence>
<proteinExistence type="predicted"/>
<dbReference type="Proteomes" id="UP000681722">
    <property type="component" value="Unassembled WGS sequence"/>
</dbReference>
<dbReference type="Proteomes" id="UP000677228">
    <property type="component" value="Unassembled WGS sequence"/>
</dbReference>
<evidence type="ECO:0000313" key="13">
    <source>
        <dbReference type="EMBL" id="CAF3951277.1"/>
    </source>
</evidence>
<evidence type="ECO:0000313" key="10">
    <source>
        <dbReference type="EMBL" id="CAF1018179.1"/>
    </source>
</evidence>
<dbReference type="OrthoDB" id="549353at2759"/>
<evidence type="ECO:0000256" key="7">
    <source>
        <dbReference type="PROSITE-ProRule" id="PRU00042"/>
    </source>
</evidence>
<organism evidence="10 14">
    <name type="scientific">Didymodactylos carnosus</name>
    <dbReference type="NCBI Taxonomy" id="1234261"/>
    <lineage>
        <taxon>Eukaryota</taxon>
        <taxon>Metazoa</taxon>
        <taxon>Spiralia</taxon>
        <taxon>Gnathifera</taxon>
        <taxon>Rotifera</taxon>
        <taxon>Eurotatoria</taxon>
        <taxon>Bdelloidea</taxon>
        <taxon>Philodinida</taxon>
        <taxon>Philodinidae</taxon>
        <taxon>Didymodactylos</taxon>
    </lineage>
</organism>
<dbReference type="Gene3D" id="3.30.160.60">
    <property type="entry name" value="Classic Zinc Finger"/>
    <property type="match status" value="1"/>
</dbReference>
<dbReference type="GO" id="GO:0008270">
    <property type="term" value="F:zinc ion binding"/>
    <property type="evidence" value="ECO:0007669"/>
    <property type="project" value="UniProtKB-KW"/>
</dbReference>
<dbReference type="GO" id="GO:0000978">
    <property type="term" value="F:RNA polymerase II cis-regulatory region sequence-specific DNA binding"/>
    <property type="evidence" value="ECO:0007669"/>
    <property type="project" value="TreeGrafter"/>
</dbReference>
<keyword evidence="6" id="KW-0539">Nucleus</keyword>
<sequence>MIHVPDRKPGAVDRYIMLDLDRFERAHKPPATVVLISGDIDFVGKLSDLRHHAGFNVIVIHNQPAKSELKATVNAHYDWSMFTGSAQVVTQPFVPRTTYNQLGAPFPRFAVLPTNQPPPNRLPLPPSHWLPRSRLNRPDSQGLWSSPEPKFQQPRRSNSRQRRPSRPQQEQKVHDCPECHDEFGSIDALRQHQNATEHLFDCPKCPNRFFTFDGLLQHMKAKHGDDLSDDSQTCSWCNASFNSIPSLIQHQRDRHDSWNTRPESSDNEED</sequence>
<dbReference type="PANTHER" id="PTHR24388">
    <property type="entry name" value="ZINC FINGER PROTEIN"/>
    <property type="match status" value="1"/>
</dbReference>
<dbReference type="InterPro" id="IPR021139">
    <property type="entry name" value="NYN"/>
</dbReference>
<keyword evidence="4 7" id="KW-0863">Zinc-finger</keyword>
<feature type="compositionally biased region" description="Pro residues" evidence="8">
    <location>
        <begin position="115"/>
        <end position="128"/>
    </location>
</feature>
<comment type="subcellular location">
    <subcellularLocation>
        <location evidence="1">Nucleus</location>
    </subcellularLocation>
</comment>
<keyword evidence="3" id="KW-0677">Repeat</keyword>
<feature type="domain" description="C2H2-type" evidence="9">
    <location>
        <begin position="200"/>
        <end position="228"/>
    </location>
</feature>
<dbReference type="EMBL" id="CAJNOQ010003557">
    <property type="protein sequence ID" value="CAF1018179.1"/>
    <property type="molecule type" value="Genomic_DNA"/>
</dbReference>
<gene>
    <name evidence="10" type="ORF">GPM918_LOCUS14633</name>
    <name evidence="11" type="ORF">OVA965_LOCUS21453</name>
    <name evidence="12" type="ORF">SRO942_LOCUS14633</name>
    <name evidence="13" type="ORF">TMI583_LOCUS22105</name>
</gene>
<dbReference type="Pfam" id="PF13912">
    <property type="entry name" value="zf-C2H2_6"/>
    <property type="match status" value="2"/>
</dbReference>
<evidence type="ECO:0000256" key="5">
    <source>
        <dbReference type="ARBA" id="ARBA00022833"/>
    </source>
</evidence>
<protein>
    <recommendedName>
        <fullName evidence="9">C2H2-type domain-containing protein</fullName>
    </recommendedName>
</protein>
<dbReference type="Pfam" id="PF01936">
    <property type="entry name" value="NYN"/>
    <property type="match status" value="1"/>
</dbReference>
<evidence type="ECO:0000259" key="9">
    <source>
        <dbReference type="PROSITE" id="PS50157"/>
    </source>
</evidence>
<evidence type="ECO:0000256" key="3">
    <source>
        <dbReference type="ARBA" id="ARBA00022737"/>
    </source>
</evidence>
<feature type="domain" description="C2H2-type" evidence="9">
    <location>
        <begin position="232"/>
        <end position="260"/>
    </location>
</feature>
<dbReference type="PANTHER" id="PTHR24388:SF54">
    <property type="entry name" value="PROTEIN ESCARGOT"/>
    <property type="match status" value="1"/>
</dbReference>
<dbReference type="SMART" id="SM00355">
    <property type="entry name" value="ZnF_C2H2"/>
    <property type="match status" value="3"/>
</dbReference>
<dbReference type="SUPFAM" id="SSF57667">
    <property type="entry name" value="beta-beta-alpha zinc fingers"/>
    <property type="match status" value="1"/>
</dbReference>
<keyword evidence="5" id="KW-0862">Zinc</keyword>
<dbReference type="InterPro" id="IPR013087">
    <property type="entry name" value="Znf_C2H2_type"/>
</dbReference>
<evidence type="ECO:0000256" key="6">
    <source>
        <dbReference type="ARBA" id="ARBA00023242"/>
    </source>
</evidence>
<evidence type="ECO:0000313" key="11">
    <source>
        <dbReference type="EMBL" id="CAF1147896.1"/>
    </source>
</evidence>
<dbReference type="EMBL" id="CAJOBA010029646">
    <property type="protein sequence ID" value="CAF3951277.1"/>
    <property type="molecule type" value="Genomic_DNA"/>
</dbReference>
<comment type="caution">
    <text evidence="10">The sequence shown here is derived from an EMBL/GenBank/DDBJ whole genome shotgun (WGS) entry which is preliminary data.</text>
</comment>
<evidence type="ECO:0000256" key="4">
    <source>
        <dbReference type="ARBA" id="ARBA00022771"/>
    </source>
</evidence>
<dbReference type="InterPro" id="IPR036236">
    <property type="entry name" value="Znf_C2H2_sf"/>
</dbReference>
<dbReference type="Proteomes" id="UP000663829">
    <property type="component" value="Unassembled WGS sequence"/>
</dbReference>
<dbReference type="Proteomes" id="UP000682733">
    <property type="component" value="Unassembled WGS sequence"/>
</dbReference>
<feature type="region of interest" description="Disordered" evidence="8">
    <location>
        <begin position="110"/>
        <end position="178"/>
    </location>
</feature>
<dbReference type="EMBL" id="CAJOBC010003557">
    <property type="protein sequence ID" value="CAF3789648.1"/>
    <property type="molecule type" value="Genomic_DNA"/>
</dbReference>
<dbReference type="GO" id="GO:0000981">
    <property type="term" value="F:DNA-binding transcription factor activity, RNA polymerase II-specific"/>
    <property type="evidence" value="ECO:0007669"/>
    <property type="project" value="TreeGrafter"/>
</dbReference>
<reference evidence="10" key="1">
    <citation type="submission" date="2021-02" db="EMBL/GenBank/DDBJ databases">
        <authorList>
            <person name="Nowell W R."/>
        </authorList>
    </citation>
    <scope>NUCLEOTIDE SEQUENCE</scope>
</reference>
<dbReference type="GO" id="GO:0004540">
    <property type="term" value="F:RNA nuclease activity"/>
    <property type="evidence" value="ECO:0007669"/>
    <property type="project" value="InterPro"/>
</dbReference>
<dbReference type="InterPro" id="IPR050527">
    <property type="entry name" value="Snail/Krueppel_Znf"/>
</dbReference>
<feature type="domain" description="C2H2-type" evidence="9">
    <location>
        <begin position="174"/>
        <end position="203"/>
    </location>
</feature>
<keyword evidence="14" id="KW-1185">Reference proteome</keyword>
<dbReference type="PROSITE" id="PS00028">
    <property type="entry name" value="ZINC_FINGER_C2H2_1"/>
    <property type="match status" value="3"/>
</dbReference>
<evidence type="ECO:0000313" key="14">
    <source>
        <dbReference type="Proteomes" id="UP000663829"/>
    </source>
</evidence>
<evidence type="ECO:0000256" key="2">
    <source>
        <dbReference type="ARBA" id="ARBA00022723"/>
    </source>
</evidence>
<dbReference type="AlphaFoldDB" id="A0A814I2V0"/>
<dbReference type="EMBL" id="CAJNOK010011761">
    <property type="protein sequence ID" value="CAF1147896.1"/>
    <property type="molecule type" value="Genomic_DNA"/>
</dbReference>
<keyword evidence="2" id="KW-0479">Metal-binding</keyword>
<name>A0A814I2V0_9BILA</name>
<dbReference type="GO" id="GO:0005634">
    <property type="term" value="C:nucleus"/>
    <property type="evidence" value="ECO:0007669"/>
    <property type="project" value="UniProtKB-SubCell"/>
</dbReference>
<evidence type="ECO:0000256" key="8">
    <source>
        <dbReference type="SAM" id="MobiDB-lite"/>
    </source>
</evidence>
<evidence type="ECO:0000313" key="12">
    <source>
        <dbReference type="EMBL" id="CAF3789648.1"/>
    </source>
</evidence>